<dbReference type="OrthoDB" id="9807744at2"/>
<gene>
    <name evidence="1" type="ORF">IJ22_20490</name>
</gene>
<dbReference type="AlphaFoldDB" id="A0A0U2VSD9"/>
<dbReference type="Pfam" id="PF04235">
    <property type="entry name" value="DUF418"/>
    <property type="match status" value="1"/>
</dbReference>
<dbReference type="EMBL" id="CP013652">
    <property type="protein sequence ID" value="ALS22423.1"/>
    <property type="molecule type" value="Genomic_DNA"/>
</dbReference>
<organism evidence="1 2">
    <name type="scientific">Paenibacillus naphthalenovorans</name>
    <dbReference type="NCBI Taxonomy" id="162209"/>
    <lineage>
        <taxon>Bacteria</taxon>
        <taxon>Bacillati</taxon>
        <taxon>Bacillota</taxon>
        <taxon>Bacilli</taxon>
        <taxon>Bacillales</taxon>
        <taxon>Paenibacillaceae</taxon>
        <taxon>Paenibacillus</taxon>
    </lineage>
</organism>
<dbReference type="InterPro" id="IPR007349">
    <property type="entry name" value="DUF418"/>
</dbReference>
<dbReference type="KEGG" id="pnp:IJ22_20490"/>
<dbReference type="RefSeq" id="WP_062408692.1">
    <property type="nucleotide sequence ID" value="NZ_BJCS01000001.1"/>
</dbReference>
<accession>A0A0U2VSD9</accession>
<dbReference type="PANTHER" id="PTHR30590">
    <property type="entry name" value="INNER MEMBRANE PROTEIN"/>
    <property type="match status" value="1"/>
</dbReference>
<dbReference type="PANTHER" id="PTHR30590:SF3">
    <property type="entry name" value="HYPOTHETICAL MEMBRANE SPANNING PROTEIN"/>
    <property type="match status" value="1"/>
</dbReference>
<evidence type="ECO:0000313" key="1">
    <source>
        <dbReference type="EMBL" id="ALS22423.1"/>
    </source>
</evidence>
<dbReference type="Proteomes" id="UP000061660">
    <property type="component" value="Chromosome"/>
</dbReference>
<keyword evidence="2" id="KW-1185">Reference proteome</keyword>
<sequence>MHNLQGDSKERLKEVDIVRGFAVLGICVVNIPEMLGNGVAFESEYTGSNALFRLLYDMFIQTKFYTLFAFLFGLSFYLFMRSAERRGFAAKKMMTRRLLLLLIVGIVHGVLIWFGDVLHVYAILGFILLLFYRRKEKTVLIWSLSLLVLSGLITVATTLLAILFVPDELSKPIFQTVPDLAQRIGFLLTYSTLNIFLKGPEIAGLFLLGLYAGKKGWFEGNGLSADRLKWMQWISLSLSILFFIPMVYYYVSGSIYNPNYVYHYTFLSGKSMAVFYFCTLMRLIRHPGEQRFKGLGAVGRMAFTNYLTQSVITMLILYVFLRQDGSWPLWICFIYSVLLFWLQAWWSRAWLRRYRMGPLEWAWRAGTYGYFPCLREKPAELKQAE</sequence>
<name>A0A0U2VSD9_9BACL</name>
<evidence type="ECO:0000313" key="2">
    <source>
        <dbReference type="Proteomes" id="UP000061660"/>
    </source>
</evidence>
<proteinExistence type="predicted"/>
<protein>
    <submittedName>
        <fullName evidence="1">Uncharacterized protein</fullName>
    </submittedName>
</protein>
<dbReference type="PATRIC" id="fig|162209.4.peg.2172"/>
<dbReference type="InterPro" id="IPR052529">
    <property type="entry name" value="Bact_Transport_Assoc"/>
</dbReference>
<reference evidence="1 2" key="2">
    <citation type="journal article" date="2016" name="Genome Announc.">
        <title>Complete Genome Sequences of Two Interactive Moderate Thermophiles, Paenibacillus napthalenovorans 32O-Y and Paenibacillus sp. 32O-W.</title>
        <authorList>
            <person name="Butler R.R.III."/>
            <person name="Wang J."/>
            <person name="Stark B.C."/>
            <person name="Pombert J.F."/>
        </authorList>
    </citation>
    <scope>NUCLEOTIDE SEQUENCE [LARGE SCALE GENOMIC DNA]</scope>
    <source>
        <strain evidence="1 2">32O-Y</strain>
    </source>
</reference>
<reference evidence="2" key="1">
    <citation type="submission" date="2015-12" db="EMBL/GenBank/DDBJ databases">
        <title>Complete genome sequences of two moderately thermophilic Paenibacillus species.</title>
        <authorList>
            <person name="Butler R.III."/>
            <person name="Wang J."/>
            <person name="Stark B.C."/>
            <person name="Pombert J.-F."/>
        </authorList>
    </citation>
    <scope>NUCLEOTIDE SEQUENCE [LARGE SCALE GENOMIC DNA]</scope>
    <source>
        <strain evidence="2">32O-Y</strain>
    </source>
</reference>